<keyword evidence="6" id="KW-0966">Cell projection</keyword>
<dbReference type="Gene3D" id="2.30.30.760">
    <property type="match status" value="1"/>
</dbReference>
<keyword evidence="6" id="KW-0969">Cilium</keyword>
<gene>
    <name evidence="6" type="primary">flgA</name>
    <name evidence="6" type="ORF">OIK44_02650</name>
</gene>
<keyword evidence="2" id="KW-0732">Signal</keyword>
<evidence type="ECO:0000256" key="2">
    <source>
        <dbReference type="ARBA" id="ARBA00022729"/>
    </source>
</evidence>
<evidence type="ECO:0000313" key="7">
    <source>
        <dbReference type="Proteomes" id="UP001221208"/>
    </source>
</evidence>
<keyword evidence="7" id="KW-1185">Reference proteome</keyword>
<comment type="function">
    <text evidence="4">Involved in the assembly process of the P-ring formation. It may associate with FlgF on the rod constituting a structure essential for the P-ring assembly or may act as a modulator protein for the P-ring assembly.</text>
</comment>
<keyword evidence="3 4" id="KW-0574">Periplasm</keyword>
<protein>
    <recommendedName>
        <fullName evidence="4">Flagella basal body P-ring formation protein FlgA</fullName>
    </recommendedName>
</protein>
<evidence type="ECO:0000259" key="5">
    <source>
        <dbReference type="SMART" id="SM00858"/>
    </source>
</evidence>
<dbReference type="Gene3D" id="3.90.1210.10">
    <property type="entry name" value="Antifreeze-like/N-acetylneuraminic acid synthase C-terminal domain"/>
    <property type="match status" value="1"/>
</dbReference>
<dbReference type="PANTHER" id="PTHR36307:SF1">
    <property type="entry name" value="FLAGELLA BASAL BODY P-RING FORMATION PROTEIN FLGA"/>
    <property type="match status" value="1"/>
</dbReference>
<reference evidence="6 7" key="1">
    <citation type="submission" date="2022-10" db="EMBL/GenBank/DDBJ databases">
        <title>Janthinobacterium sp. hw3 Genome sequencing.</title>
        <authorList>
            <person name="Park S."/>
        </authorList>
    </citation>
    <scope>NUCLEOTIDE SEQUENCE [LARGE SCALE GENOMIC DNA]</scope>
    <source>
        <strain evidence="7">hw3</strain>
    </source>
</reference>
<proteinExistence type="inferred from homology"/>
<dbReference type="SMART" id="SM00858">
    <property type="entry name" value="SAF"/>
    <property type="match status" value="1"/>
</dbReference>
<evidence type="ECO:0000256" key="3">
    <source>
        <dbReference type="ARBA" id="ARBA00022764"/>
    </source>
</evidence>
<dbReference type="CDD" id="cd11614">
    <property type="entry name" value="SAF_CpaB_FlgA_like"/>
    <property type="match status" value="1"/>
</dbReference>
<name>A0ABT5JUS1_9BURK</name>
<dbReference type="InterPro" id="IPR013974">
    <property type="entry name" value="SAF"/>
</dbReference>
<dbReference type="InterPro" id="IPR039246">
    <property type="entry name" value="Flagellar_FlgA"/>
</dbReference>
<accession>A0ABT5JUS1</accession>
<dbReference type="NCBIfam" id="TIGR03170">
    <property type="entry name" value="flgA_cterm"/>
    <property type="match status" value="1"/>
</dbReference>
<evidence type="ECO:0000256" key="1">
    <source>
        <dbReference type="ARBA" id="ARBA00004418"/>
    </source>
</evidence>
<comment type="subcellular location">
    <subcellularLocation>
        <location evidence="1 4">Periplasm</location>
    </subcellularLocation>
</comment>
<dbReference type="Pfam" id="PF13144">
    <property type="entry name" value="ChapFlgA"/>
    <property type="match status" value="1"/>
</dbReference>
<dbReference type="RefSeq" id="WP_273669118.1">
    <property type="nucleotide sequence ID" value="NZ_JAQQXR010000001.1"/>
</dbReference>
<keyword evidence="6" id="KW-0282">Flagellum</keyword>
<dbReference type="Proteomes" id="UP001221208">
    <property type="component" value="Unassembled WGS sequence"/>
</dbReference>
<evidence type="ECO:0000313" key="6">
    <source>
        <dbReference type="EMBL" id="MDC8756485.1"/>
    </source>
</evidence>
<dbReference type="PANTHER" id="PTHR36307">
    <property type="entry name" value="FLAGELLA BASAL BODY P-RING FORMATION PROTEIN FLGA"/>
    <property type="match status" value="1"/>
</dbReference>
<dbReference type="EMBL" id="JAQQXR010000001">
    <property type="protein sequence ID" value="MDC8756485.1"/>
    <property type="molecule type" value="Genomic_DNA"/>
</dbReference>
<keyword evidence="4" id="KW-1005">Bacterial flagellum biogenesis</keyword>
<comment type="caution">
    <text evidence="6">The sequence shown here is derived from an EMBL/GenBank/DDBJ whole genome shotgun (WGS) entry which is preliminary data.</text>
</comment>
<dbReference type="InterPro" id="IPR017585">
    <property type="entry name" value="SAF_FlgA"/>
</dbReference>
<organism evidence="6 7">
    <name type="scientific">Janthinobacterium fluminis</name>
    <dbReference type="NCBI Taxonomy" id="2987524"/>
    <lineage>
        <taxon>Bacteria</taxon>
        <taxon>Pseudomonadati</taxon>
        <taxon>Pseudomonadota</taxon>
        <taxon>Betaproteobacteria</taxon>
        <taxon>Burkholderiales</taxon>
        <taxon>Oxalobacteraceae</taxon>
        <taxon>Janthinobacterium</taxon>
    </lineage>
</organism>
<comment type="similarity">
    <text evidence="4">Belongs to the FlgA family.</text>
</comment>
<feature type="domain" description="SAF" evidence="5">
    <location>
        <begin position="70"/>
        <end position="131"/>
    </location>
</feature>
<sequence length="203" mass="21094">MTRQADAAGLLEPQFEVAVAQTGRVLAPCARAVAVEPLDVRLPNRMRFAAVCPGAAGWKYEFVVRAAITARVAVSSVPVPAGRALAADEVVLERRDISAVADSVADLAALLGQASRRSLRAGELLRKSQFAALPLVKRGEAVRIVARRAQVEVSMAGEALEAGALDAVVRVRNAASGNVIRARVVAAGTVEPVDLPGAAQSSD</sequence>
<evidence type="ECO:0000256" key="4">
    <source>
        <dbReference type="RuleBase" id="RU362063"/>
    </source>
</evidence>